<feature type="domain" description="Glucose-methanol-choline oxidoreductase C-terminal" evidence="3">
    <location>
        <begin position="27"/>
        <end position="165"/>
    </location>
</feature>
<dbReference type="Pfam" id="PF05199">
    <property type="entry name" value="GMC_oxred_C"/>
    <property type="match status" value="1"/>
</dbReference>
<comment type="similarity">
    <text evidence="2">Belongs to the GMC oxidoreductase family.</text>
</comment>
<dbReference type="Gene3D" id="3.50.50.60">
    <property type="entry name" value="FAD/NAD(P)-binding domain"/>
    <property type="match status" value="1"/>
</dbReference>
<comment type="cofactor">
    <cofactor evidence="1">
        <name>FAD</name>
        <dbReference type="ChEBI" id="CHEBI:57692"/>
    </cofactor>
</comment>
<evidence type="ECO:0000256" key="1">
    <source>
        <dbReference type="ARBA" id="ARBA00001974"/>
    </source>
</evidence>
<dbReference type="PANTHER" id="PTHR11552:SF123">
    <property type="entry name" value="GMC OXIDOREDUCTASE (AFU_ORTHOLOGUE AFUA_2G01770)-RELATED"/>
    <property type="match status" value="1"/>
</dbReference>
<dbReference type="EMBL" id="ML769457">
    <property type="protein sequence ID" value="KAE9400391.1"/>
    <property type="molecule type" value="Genomic_DNA"/>
</dbReference>
<name>A0A6A4HRM8_9AGAR</name>
<dbReference type="SUPFAM" id="SSF54373">
    <property type="entry name" value="FAD-linked reductases, C-terminal domain"/>
    <property type="match status" value="1"/>
</dbReference>
<evidence type="ECO:0000313" key="5">
    <source>
        <dbReference type="Proteomes" id="UP000799118"/>
    </source>
</evidence>
<protein>
    <submittedName>
        <fullName evidence="4">Glucose-methanol-choline oxidoreductase</fullName>
    </submittedName>
</protein>
<proteinExistence type="inferred from homology"/>
<dbReference type="GO" id="GO:0016614">
    <property type="term" value="F:oxidoreductase activity, acting on CH-OH group of donors"/>
    <property type="evidence" value="ECO:0007669"/>
    <property type="project" value="InterPro"/>
</dbReference>
<dbReference type="InterPro" id="IPR007867">
    <property type="entry name" value="GMC_OxRtase_C"/>
</dbReference>
<dbReference type="InterPro" id="IPR036188">
    <property type="entry name" value="FAD/NAD-bd_sf"/>
</dbReference>
<keyword evidence="5" id="KW-1185">Reference proteome</keyword>
<dbReference type="InterPro" id="IPR012132">
    <property type="entry name" value="GMC_OxRdtase"/>
</dbReference>
<dbReference type="Proteomes" id="UP000799118">
    <property type="component" value="Unassembled WGS sequence"/>
</dbReference>
<accession>A0A6A4HRM8</accession>
<sequence>MYPLGIYPTGIAPAGKFTTLLPMILTPTSRGSITINSIPLNVFAPPIIDSKAFTSRFDFLGMREAIKTAFTFFSVPAWDKYIIGPTPALAAAMESDDALDEYIRTAGIVTEHVVGTASMTAEDTSYGVVNPDLLVKGVAGLRIVDASVLPLVTAGHTQGPVYIAAERASWLIKEKWASD</sequence>
<organism evidence="4 5">
    <name type="scientific">Gymnopus androsaceus JB14</name>
    <dbReference type="NCBI Taxonomy" id="1447944"/>
    <lineage>
        <taxon>Eukaryota</taxon>
        <taxon>Fungi</taxon>
        <taxon>Dikarya</taxon>
        <taxon>Basidiomycota</taxon>
        <taxon>Agaricomycotina</taxon>
        <taxon>Agaricomycetes</taxon>
        <taxon>Agaricomycetidae</taxon>
        <taxon>Agaricales</taxon>
        <taxon>Marasmiineae</taxon>
        <taxon>Omphalotaceae</taxon>
        <taxon>Gymnopus</taxon>
    </lineage>
</organism>
<reference evidence="4" key="1">
    <citation type="journal article" date="2019" name="Environ. Microbiol.">
        <title>Fungal ecological strategies reflected in gene transcription - a case study of two litter decomposers.</title>
        <authorList>
            <person name="Barbi F."/>
            <person name="Kohler A."/>
            <person name="Barry K."/>
            <person name="Baskaran P."/>
            <person name="Daum C."/>
            <person name="Fauchery L."/>
            <person name="Ihrmark K."/>
            <person name="Kuo A."/>
            <person name="LaButti K."/>
            <person name="Lipzen A."/>
            <person name="Morin E."/>
            <person name="Grigoriev I.V."/>
            <person name="Henrissat B."/>
            <person name="Lindahl B."/>
            <person name="Martin F."/>
        </authorList>
    </citation>
    <scope>NUCLEOTIDE SEQUENCE</scope>
    <source>
        <strain evidence="4">JB14</strain>
    </source>
</reference>
<evidence type="ECO:0000259" key="3">
    <source>
        <dbReference type="Pfam" id="PF05199"/>
    </source>
</evidence>
<dbReference type="SUPFAM" id="SSF51905">
    <property type="entry name" value="FAD/NAD(P)-binding domain"/>
    <property type="match status" value="1"/>
</dbReference>
<dbReference type="PANTHER" id="PTHR11552">
    <property type="entry name" value="GLUCOSE-METHANOL-CHOLINE GMC OXIDOREDUCTASE"/>
    <property type="match status" value="1"/>
</dbReference>
<evidence type="ECO:0000256" key="2">
    <source>
        <dbReference type="ARBA" id="ARBA00010790"/>
    </source>
</evidence>
<dbReference type="Gene3D" id="3.30.560.10">
    <property type="entry name" value="Glucose Oxidase, domain 3"/>
    <property type="match status" value="1"/>
</dbReference>
<evidence type="ECO:0000313" key="4">
    <source>
        <dbReference type="EMBL" id="KAE9400391.1"/>
    </source>
</evidence>
<dbReference type="OrthoDB" id="269227at2759"/>
<dbReference type="GO" id="GO:0050660">
    <property type="term" value="F:flavin adenine dinucleotide binding"/>
    <property type="evidence" value="ECO:0007669"/>
    <property type="project" value="InterPro"/>
</dbReference>
<dbReference type="AlphaFoldDB" id="A0A6A4HRM8"/>
<gene>
    <name evidence="4" type="ORF">BT96DRAFT_975407</name>
</gene>